<dbReference type="InterPro" id="IPR036179">
    <property type="entry name" value="Ig-like_dom_sf"/>
</dbReference>
<feature type="domain" description="Ig-like" evidence="4">
    <location>
        <begin position="1"/>
        <end position="62"/>
    </location>
</feature>
<keyword evidence="3" id="KW-1280">Immunoglobulin</keyword>
<dbReference type="GO" id="GO:0019814">
    <property type="term" value="C:immunoglobulin complex"/>
    <property type="evidence" value="ECO:0007669"/>
    <property type="project" value="UniProtKB-KW"/>
</dbReference>
<dbReference type="PROSITE" id="PS50835">
    <property type="entry name" value="IG_LIKE"/>
    <property type="match status" value="1"/>
</dbReference>
<dbReference type="Ensembl" id="ENSCUST00005011113.1">
    <property type="protein sequence ID" value="ENSCUSP00005010664.1"/>
    <property type="gene ID" value="ENSCUSG00005006854.1"/>
</dbReference>
<sequence>MFWIRQRPGKGLELLAGIWTDSGTEYAPSVKGRFSISRDNGQNSVTLTMKDLKHEDSGIYFCGKCTDASCYWAHVARGIYGGLVIDDRSSSITITPIAGTFGTEINGGILVLEAVHGQRHRALPVVPGDREPALD</sequence>
<evidence type="ECO:0000313" key="6">
    <source>
        <dbReference type="Proteomes" id="UP000694563"/>
    </source>
</evidence>
<dbReference type="GO" id="GO:0002250">
    <property type="term" value="P:adaptive immune response"/>
    <property type="evidence" value="ECO:0007669"/>
    <property type="project" value="UniProtKB-KW"/>
</dbReference>
<evidence type="ECO:0000256" key="2">
    <source>
        <dbReference type="ARBA" id="ARBA00023130"/>
    </source>
</evidence>
<dbReference type="AlphaFoldDB" id="A0A8C3Y2F9"/>
<keyword evidence="2" id="KW-1064">Adaptive immunity</keyword>
<dbReference type="InterPro" id="IPR050199">
    <property type="entry name" value="IgHV"/>
</dbReference>
<keyword evidence="1" id="KW-0391">Immunity</keyword>
<accession>A0A8C3Y2F9</accession>
<dbReference type="InterPro" id="IPR013783">
    <property type="entry name" value="Ig-like_fold"/>
</dbReference>
<dbReference type="PANTHER" id="PTHR23266">
    <property type="entry name" value="IMMUNOGLOBULIN HEAVY CHAIN"/>
    <property type="match status" value="1"/>
</dbReference>
<evidence type="ECO:0000313" key="5">
    <source>
        <dbReference type="Ensembl" id="ENSCUSP00005010664.1"/>
    </source>
</evidence>
<dbReference type="Gene3D" id="2.60.40.10">
    <property type="entry name" value="Immunoglobulins"/>
    <property type="match status" value="1"/>
</dbReference>
<protein>
    <recommendedName>
        <fullName evidence="4">Ig-like domain-containing protein</fullName>
    </recommendedName>
</protein>
<proteinExistence type="predicted"/>
<dbReference type="GO" id="GO:0005576">
    <property type="term" value="C:extracellular region"/>
    <property type="evidence" value="ECO:0007669"/>
    <property type="project" value="UniProtKB-ARBA"/>
</dbReference>
<dbReference type="Pfam" id="PF07686">
    <property type="entry name" value="V-set"/>
    <property type="match status" value="1"/>
</dbReference>
<evidence type="ECO:0000256" key="3">
    <source>
        <dbReference type="ARBA" id="ARBA00043265"/>
    </source>
</evidence>
<name>A0A8C3Y2F9_CATUS</name>
<dbReference type="InterPro" id="IPR013106">
    <property type="entry name" value="Ig_V-set"/>
</dbReference>
<keyword evidence="6" id="KW-1185">Reference proteome</keyword>
<reference evidence="5" key="2">
    <citation type="submission" date="2025-09" db="UniProtKB">
        <authorList>
            <consortium name="Ensembl"/>
        </authorList>
    </citation>
    <scope>IDENTIFICATION</scope>
</reference>
<dbReference type="SMART" id="SM00406">
    <property type="entry name" value="IGv"/>
    <property type="match status" value="1"/>
</dbReference>
<organism evidence="5 6">
    <name type="scientific">Catharus ustulatus</name>
    <name type="common">Russet-backed thrush</name>
    <name type="synonym">Hylocichla ustulatus</name>
    <dbReference type="NCBI Taxonomy" id="91951"/>
    <lineage>
        <taxon>Eukaryota</taxon>
        <taxon>Metazoa</taxon>
        <taxon>Chordata</taxon>
        <taxon>Craniata</taxon>
        <taxon>Vertebrata</taxon>
        <taxon>Euteleostomi</taxon>
        <taxon>Archelosauria</taxon>
        <taxon>Archosauria</taxon>
        <taxon>Dinosauria</taxon>
        <taxon>Saurischia</taxon>
        <taxon>Theropoda</taxon>
        <taxon>Coelurosauria</taxon>
        <taxon>Aves</taxon>
        <taxon>Neognathae</taxon>
        <taxon>Neoaves</taxon>
        <taxon>Telluraves</taxon>
        <taxon>Australaves</taxon>
        <taxon>Passeriformes</taxon>
        <taxon>Turdidae</taxon>
        <taxon>Catharus</taxon>
    </lineage>
</organism>
<evidence type="ECO:0000259" key="4">
    <source>
        <dbReference type="PROSITE" id="PS50835"/>
    </source>
</evidence>
<evidence type="ECO:0000256" key="1">
    <source>
        <dbReference type="ARBA" id="ARBA00022859"/>
    </source>
</evidence>
<dbReference type="SUPFAM" id="SSF48726">
    <property type="entry name" value="Immunoglobulin"/>
    <property type="match status" value="1"/>
</dbReference>
<reference evidence="5" key="1">
    <citation type="submission" date="2025-08" db="UniProtKB">
        <authorList>
            <consortium name="Ensembl"/>
        </authorList>
    </citation>
    <scope>IDENTIFICATION</scope>
</reference>
<dbReference type="InterPro" id="IPR007110">
    <property type="entry name" value="Ig-like_dom"/>
</dbReference>
<dbReference type="Proteomes" id="UP000694563">
    <property type="component" value="Unassembled WGS sequence"/>
</dbReference>